<dbReference type="InterPro" id="IPR020846">
    <property type="entry name" value="MFS_dom"/>
</dbReference>
<feature type="transmembrane region" description="Helical" evidence="5">
    <location>
        <begin position="271"/>
        <end position="294"/>
    </location>
</feature>
<keyword evidence="2 5" id="KW-0812">Transmembrane</keyword>
<comment type="caution">
    <text evidence="7">The sequence shown here is derived from an EMBL/GenBank/DDBJ whole genome shotgun (WGS) entry which is preliminary data.</text>
</comment>
<dbReference type="EMBL" id="LSRF01000058">
    <property type="protein sequence ID" value="KXP03946.1"/>
    <property type="molecule type" value="Genomic_DNA"/>
</dbReference>
<dbReference type="Gene3D" id="1.20.1250.20">
    <property type="entry name" value="MFS general substrate transporter like domains"/>
    <property type="match status" value="2"/>
</dbReference>
<feature type="transmembrane region" description="Helical" evidence="5">
    <location>
        <begin position="306"/>
        <end position="325"/>
    </location>
</feature>
<comment type="subcellular location">
    <subcellularLocation>
        <location evidence="1">Cell membrane</location>
        <topology evidence="1">Multi-pass membrane protein</topology>
    </subcellularLocation>
</comment>
<feature type="transmembrane region" description="Helical" evidence="5">
    <location>
        <begin position="337"/>
        <end position="358"/>
    </location>
</feature>
<feature type="domain" description="Major facilitator superfamily (MFS) profile" evidence="6">
    <location>
        <begin position="13"/>
        <end position="463"/>
    </location>
</feature>
<feature type="transmembrane region" description="Helical" evidence="5">
    <location>
        <begin position="172"/>
        <end position="191"/>
    </location>
</feature>
<accession>A0A138A0I9</accession>
<evidence type="ECO:0000259" key="6">
    <source>
        <dbReference type="PROSITE" id="PS50850"/>
    </source>
</evidence>
<evidence type="ECO:0000256" key="3">
    <source>
        <dbReference type="ARBA" id="ARBA00022989"/>
    </source>
</evidence>
<feature type="transmembrane region" description="Helical" evidence="5">
    <location>
        <begin position="79"/>
        <end position="98"/>
    </location>
</feature>
<gene>
    <name evidence="7" type="ORF">AXK60_19530</name>
</gene>
<dbReference type="InterPro" id="IPR011701">
    <property type="entry name" value="MFS"/>
</dbReference>
<proteinExistence type="predicted"/>
<feature type="transmembrane region" description="Helical" evidence="5">
    <location>
        <begin position="436"/>
        <end position="455"/>
    </location>
</feature>
<evidence type="ECO:0000313" key="7">
    <source>
        <dbReference type="EMBL" id="KXP03946.1"/>
    </source>
</evidence>
<feature type="transmembrane region" description="Helical" evidence="5">
    <location>
        <begin position="203"/>
        <end position="224"/>
    </location>
</feature>
<dbReference type="PROSITE" id="PS50850">
    <property type="entry name" value="MFS"/>
    <property type="match status" value="1"/>
</dbReference>
<protein>
    <recommendedName>
        <fullName evidence="6">Major facilitator superfamily (MFS) profile domain-containing protein</fullName>
    </recommendedName>
</protein>
<dbReference type="Pfam" id="PF07690">
    <property type="entry name" value="MFS_1"/>
    <property type="match status" value="1"/>
</dbReference>
<feature type="transmembrane region" description="Helical" evidence="5">
    <location>
        <begin position="12"/>
        <end position="35"/>
    </location>
</feature>
<dbReference type="GO" id="GO:0022857">
    <property type="term" value="F:transmembrane transporter activity"/>
    <property type="evidence" value="ECO:0007669"/>
    <property type="project" value="InterPro"/>
</dbReference>
<dbReference type="InterPro" id="IPR036259">
    <property type="entry name" value="MFS_trans_sf"/>
</dbReference>
<evidence type="ECO:0000256" key="5">
    <source>
        <dbReference type="SAM" id="Phobius"/>
    </source>
</evidence>
<feature type="transmembrane region" description="Helical" evidence="5">
    <location>
        <begin position="370"/>
        <end position="390"/>
    </location>
</feature>
<keyword evidence="4 5" id="KW-0472">Membrane</keyword>
<dbReference type="PANTHER" id="PTHR42718:SF39">
    <property type="entry name" value="ACTINORHODIN TRANSPORTER-RELATED"/>
    <property type="match status" value="1"/>
</dbReference>
<dbReference type="OrthoDB" id="783189at2"/>
<keyword evidence="3 5" id="KW-1133">Transmembrane helix</keyword>
<name>A0A138A0I9_9ACTN</name>
<sequence length="480" mass="48110">MTSDSLPRLTGPGLAVLGVAYFLTTFLFASANVAVPEVARRLSASPAQQTLILAAFSATFATALILFGRLGDNRGRSRVFVAGLIAVGIASIAAGFAPDVTSFIVLRAAQGVGAAAFTPQVLSTVQATTTDGARGRAIAVIAATAGLGFCGGQVIGGALLAWDPAGLGWRAVWWSAAGVALIAAASTGAVPDTRAERRLPLDYRGTALLTVALLALLVGLSVGGTLGRPAVSWVLLVVAVGAAAAFWTAQRRAEAAGGAPMLPPSVFAHRPIGVGLLLALLFFSGYGALVFEYALVSEHALGMSPVASGVALVPYGVAFVAVSLGQPAIHRRLGARTMPVGATLNAIGLLALAASGLAAPQGWAWAVQPALILVGAAQAMQFGPLVSTIMGAVPDRIAGLTGGLISTAQQAAFALGVATLGTGYTALAGGMPAQHAFALILLVHAGLAAAFAVCARSLHRAPSTGGAEARVRVAAVRSRR</sequence>
<feature type="transmembrane region" description="Helical" evidence="5">
    <location>
        <begin position="137"/>
        <end position="160"/>
    </location>
</feature>
<feature type="transmembrane region" description="Helical" evidence="5">
    <location>
        <begin position="230"/>
        <end position="250"/>
    </location>
</feature>
<evidence type="ECO:0000256" key="1">
    <source>
        <dbReference type="ARBA" id="ARBA00004651"/>
    </source>
</evidence>
<organism evidence="7 8">
    <name type="scientific">Tsukamurella pseudospumae</name>
    <dbReference type="NCBI Taxonomy" id="239498"/>
    <lineage>
        <taxon>Bacteria</taxon>
        <taxon>Bacillati</taxon>
        <taxon>Actinomycetota</taxon>
        <taxon>Actinomycetes</taxon>
        <taxon>Mycobacteriales</taxon>
        <taxon>Tsukamurellaceae</taxon>
        <taxon>Tsukamurella</taxon>
    </lineage>
</organism>
<dbReference type="Proteomes" id="UP000070258">
    <property type="component" value="Unassembled WGS sequence"/>
</dbReference>
<dbReference type="AlphaFoldDB" id="A0A138A0I9"/>
<evidence type="ECO:0000313" key="8">
    <source>
        <dbReference type="Proteomes" id="UP000070258"/>
    </source>
</evidence>
<dbReference type="GO" id="GO:0005886">
    <property type="term" value="C:plasma membrane"/>
    <property type="evidence" value="ECO:0007669"/>
    <property type="project" value="UniProtKB-SubCell"/>
</dbReference>
<reference evidence="8" key="1">
    <citation type="submission" date="2016-02" db="EMBL/GenBank/DDBJ databases">
        <authorList>
            <person name="Wen L."/>
            <person name="He K."/>
            <person name="Yang H."/>
        </authorList>
    </citation>
    <scope>NUCLEOTIDE SEQUENCE [LARGE SCALE GENOMIC DNA]</scope>
    <source>
        <strain evidence="8">JCM 15929</strain>
    </source>
</reference>
<dbReference type="STRING" id="239498.AXK60_19530"/>
<feature type="transmembrane region" description="Helical" evidence="5">
    <location>
        <begin position="47"/>
        <end position="67"/>
    </location>
</feature>
<feature type="transmembrane region" description="Helical" evidence="5">
    <location>
        <begin position="104"/>
        <end position="125"/>
    </location>
</feature>
<dbReference type="SUPFAM" id="SSF103473">
    <property type="entry name" value="MFS general substrate transporter"/>
    <property type="match status" value="1"/>
</dbReference>
<evidence type="ECO:0000256" key="4">
    <source>
        <dbReference type="ARBA" id="ARBA00023136"/>
    </source>
</evidence>
<evidence type="ECO:0000256" key="2">
    <source>
        <dbReference type="ARBA" id="ARBA00022692"/>
    </source>
</evidence>
<dbReference type="RefSeq" id="WP_068575054.1">
    <property type="nucleotide sequence ID" value="NZ_LSRF01000058.1"/>
</dbReference>
<dbReference type="PANTHER" id="PTHR42718">
    <property type="entry name" value="MAJOR FACILITATOR SUPERFAMILY MULTIDRUG TRANSPORTER MFSC"/>
    <property type="match status" value="1"/>
</dbReference>